<evidence type="ECO:0000313" key="7">
    <source>
        <dbReference type="Proteomes" id="UP001300604"/>
    </source>
</evidence>
<organism evidence="6 7">
    <name type="scientific">Caproicibacterium argilliputei</name>
    <dbReference type="NCBI Taxonomy" id="3030016"/>
    <lineage>
        <taxon>Bacteria</taxon>
        <taxon>Bacillati</taxon>
        <taxon>Bacillota</taxon>
        <taxon>Clostridia</taxon>
        <taxon>Eubacteriales</taxon>
        <taxon>Oscillospiraceae</taxon>
        <taxon>Caproicibacterium</taxon>
    </lineage>
</organism>
<dbReference type="GO" id="GO:0004222">
    <property type="term" value="F:metalloendopeptidase activity"/>
    <property type="evidence" value="ECO:0007669"/>
    <property type="project" value="TreeGrafter"/>
</dbReference>
<dbReference type="RefSeq" id="WP_275844859.1">
    <property type="nucleotide sequence ID" value="NZ_CP135996.1"/>
</dbReference>
<dbReference type="EMBL" id="CP135996">
    <property type="protein sequence ID" value="WOC32434.1"/>
    <property type="molecule type" value="Genomic_DNA"/>
</dbReference>
<dbReference type="Gene3D" id="6.10.250.3150">
    <property type="match status" value="1"/>
</dbReference>
<dbReference type="Gene3D" id="2.70.70.10">
    <property type="entry name" value="Glucose Permease (Domain IIA)"/>
    <property type="match status" value="1"/>
</dbReference>
<dbReference type="Pfam" id="PF24568">
    <property type="entry name" value="CC_PcsB"/>
    <property type="match status" value="1"/>
</dbReference>
<dbReference type="CDD" id="cd12797">
    <property type="entry name" value="M23_peptidase"/>
    <property type="match status" value="1"/>
</dbReference>
<evidence type="ECO:0000313" key="6">
    <source>
        <dbReference type="EMBL" id="WOC32434.1"/>
    </source>
</evidence>
<feature type="domain" description="M23ase beta-sheet core" evidence="4">
    <location>
        <begin position="309"/>
        <end position="404"/>
    </location>
</feature>
<sequence length="408" mass="43218">MAGKAKNAKKVLGGLVSLLLTASLTLSPAVSAVYAAGDVSALKQKQAEYAQQKKENDAKLSQLRQDKNQKEAYKQTLESQISTLQNQIDTYNAQVEELDAQIVKAEHAIAGKQSAITTNTEKLKQRLCALYMSGGASNLEILLSASSVIDLADKATALQMVTEHDTTLIDTLKADMAAVKKQKDTIEQNRQDVSTAKTAVAQKQKELSGLVSEAQSVINDMASQEKDMQSVSDSLAQKEAQASEAVDQWYKEYEASQQRKKVAAQQKAAEQSKASGSSSGSLMWPVPSCTTVTSPFGRRSSPGGIGSTYHKGIDIGASYGAQIVAADSGVVVQAGDNGWGYGNLVIIDHGNGLTTYYGHMSSVAVSSGQTVAKGQLIGYVGSTGNSTGPHCHFEVRQNGTAVDPMGYV</sequence>
<evidence type="ECO:0000259" key="4">
    <source>
        <dbReference type="Pfam" id="PF01551"/>
    </source>
</evidence>
<dbReference type="InterPro" id="IPR050570">
    <property type="entry name" value="Cell_wall_metabolism_enzyme"/>
</dbReference>
<accession>A0AA97D8V8</accession>
<dbReference type="PANTHER" id="PTHR21666:SF270">
    <property type="entry name" value="MUREIN HYDROLASE ACTIVATOR ENVC"/>
    <property type="match status" value="1"/>
</dbReference>
<evidence type="ECO:0000256" key="3">
    <source>
        <dbReference type="SAM" id="SignalP"/>
    </source>
</evidence>
<keyword evidence="1 3" id="KW-0732">Signal</keyword>
<keyword evidence="2" id="KW-0175">Coiled coil</keyword>
<feature type="domain" description="Peptidoglycan hydrolase PcsB coiled-coil" evidence="5">
    <location>
        <begin position="112"/>
        <end position="181"/>
    </location>
</feature>
<evidence type="ECO:0000259" key="5">
    <source>
        <dbReference type="Pfam" id="PF24568"/>
    </source>
</evidence>
<evidence type="ECO:0000256" key="1">
    <source>
        <dbReference type="ARBA" id="ARBA00022729"/>
    </source>
</evidence>
<keyword evidence="7" id="KW-1185">Reference proteome</keyword>
<protein>
    <submittedName>
        <fullName evidence="6">Peptidoglycan DD-metalloendopeptidase family protein</fullName>
    </submittedName>
</protein>
<dbReference type="PANTHER" id="PTHR21666">
    <property type="entry name" value="PEPTIDASE-RELATED"/>
    <property type="match status" value="1"/>
</dbReference>
<dbReference type="AlphaFoldDB" id="A0AA97D8V8"/>
<reference evidence="6" key="2">
    <citation type="submission" date="2024-06" db="EMBL/GenBank/DDBJ databases">
        <title>Caproicibacterium argilliputei sp. nov, a novel caproic acid producing anaerobic bacterium isolated from pit mud.</title>
        <authorList>
            <person name="Xia S."/>
        </authorList>
    </citation>
    <scope>NUCLEOTIDE SEQUENCE</scope>
    <source>
        <strain evidence="6">ZCY20-5</strain>
    </source>
</reference>
<gene>
    <name evidence="6" type="ORF">PXC00_00775</name>
</gene>
<name>A0AA97D8V8_9FIRM</name>
<evidence type="ECO:0000256" key="2">
    <source>
        <dbReference type="SAM" id="Coils"/>
    </source>
</evidence>
<dbReference type="InterPro" id="IPR011055">
    <property type="entry name" value="Dup_hybrid_motif"/>
</dbReference>
<proteinExistence type="predicted"/>
<reference evidence="6" key="1">
    <citation type="submission" date="2023-09" db="EMBL/GenBank/DDBJ databases">
        <authorList>
            <person name="Zeng C."/>
        </authorList>
    </citation>
    <scope>NUCLEOTIDE SEQUENCE</scope>
    <source>
        <strain evidence="6">ZCY20-5</strain>
    </source>
</reference>
<dbReference type="SUPFAM" id="SSF51261">
    <property type="entry name" value="Duplicated hybrid motif"/>
    <property type="match status" value="1"/>
</dbReference>
<dbReference type="Proteomes" id="UP001300604">
    <property type="component" value="Chromosome"/>
</dbReference>
<feature type="signal peptide" evidence="3">
    <location>
        <begin position="1"/>
        <end position="35"/>
    </location>
</feature>
<dbReference type="KEGG" id="carl:PXC00_00775"/>
<dbReference type="Pfam" id="PF01551">
    <property type="entry name" value="Peptidase_M23"/>
    <property type="match status" value="1"/>
</dbReference>
<feature type="coiled-coil region" evidence="2">
    <location>
        <begin position="42"/>
        <end position="108"/>
    </location>
</feature>
<feature type="chain" id="PRO_5041739325" evidence="3">
    <location>
        <begin position="36"/>
        <end position="408"/>
    </location>
</feature>
<dbReference type="InterPro" id="IPR057309">
    <property type="entry name" value="PcsB_CC"/>
</dbReference>
<dbReference type="InterPro" id="IPR016047">
    <property type="entry name" value="M23ase_b-sheet_dom"/>
</dbReference>